<keyword evidence="4" id="KW-0472">Membrane</keyword>
<gene>
    <name evidence="5" type="ORF">JTE90_026525</name>
</gene>
<evidence type="ECO:0000256" key="2">
    <source>
        <dbReference type="ARBA" id="ARBA00022737"/>
    </source>
</evidence>
<feature type="region of interest" description="Disordered" evidence="3">
    <location>
        <begin position="217"/>
        <end position="254"/>
    </location>
</feature>
<dbReference type="InterPro" id="IPR032675">
    <property type="entry name" value="LRR_dom_sf"/>
</dbReference>
<dbReference type="InterPro" id="IPR003591">
    <property type="entry name" value="Leu-rich_rpt_typical-subtyp"/>
</dbReference>
<name>A0AAV6VQY3_9ARAC</name>
<dbReference type="PANTHER" id="PTHR48051">
    <property type="match status" value="1"/>
</dbReference>
<dbReference type="SMART" id="SM00369">
    <property type="entry name" value="LRR_TYP"/>
    <property type="match status" value="3"/>
</dbReference>
<keyword evidence="6" id="KW-1185">Reference proteome</keyword>
<evidence type="ECO:0000256" key="4">
    <source>
        <dbReference type="SAM" id="Phobius"/>
    </source>
</evidence>
<evidence type="ECO:0000256" key="3">
    <source>
        <dbReference type="SAM" id="MobiDB-lite"/>
    </source>
</evidence>
<dbReference type="Pfam" id="PF13855">
    <property type="entry name" value="LRR_8"/>
    <property type="match status" value="2"/>
</dbReference>
<proteinExistence type="predicted"/>
<protein>
    <recommendedName>
        <fullName evidence="7">Leucine-rich repeat-containing protein 59</fullName>
    </recommendedName>
</protein>
<evidence type="ECO:0000256" key="1">
    <source>
        <dbReference type="ARBA" id="ARBA00022614"/>
    </source>
</evidence>
<comment type="caution">
    <text evidence="5">The sequence shown here is derived from an EMBL/GenBank/DDBJ whole genome shotgun (WGS) entry which is preliminary data.</text>
</comment>
<dbReference type="Gene3D" id="3.80.10.10">
    <property type="entry name" value="Ribonuclease Inhibitor"/>
    <property type="match status" value="1"/>
</dbReference>
<dbReference type="InterPro" id="IPR050216">
    <property type="entry name" value="LRR_domain-containing"/>
</dbReference>
<evidence type="ECO:0000313" key="5">
    <source>
        <dbReference type="EMBL" id="KAG8198628.1"/>
    </source>
</evidence>
<evidence type="ECO:0008006" key="7">
    <source>
        <dbReference type="Google" id="ProtNLM"/>
    </source>
</evidence>
<dbReference type="AlphaFoldDB" id="A0AAV6VQY3"/>
<dbReference type="Proteomes" id="UP000827092">
    <property type="component" value="Unassembled WGS sequence"/>
</dbReference>
<dbReference type="PROSITE" id="PS51450">
    <property type="entry name" value="LRR"/>
    <property type="match status" value="1"/>
</dbReference>
<reference evidence="5 6" key="1">
    <citation type="journal article" date="2022" name="Nat. Ecol. Evol.">
        <title>A masculinizing supergene underlies an exaggerated male reproductive morph in a spider.</title>
        <authorList>
            <person name="Hendrickx F."/>
            <person name="De Corte Z."/>
            <person name="Sonet G."/>
            <person name="Van Belleghem S.M."/>
            <person name="Kostlbacher S."/>
            <person name="Vangestel C."/>
        </authorList>
    </citation>
    <scope>NUCLEOTIDE SEQUENCE [LARGE SCALE GENOMIC DNA]</scope>
    <source>
        <strain evidence="5">W744_W776</strain>
    </source>
</reference>
<accession>A0AAV6VQY3</accession>
<dbReference type="GO" id="GO:0005737">
    <property type="term" value="C:cytoplasm"/>
    <property type="evidence" value="ECO:0007669"/>
    <property type="project" value="TreeGrafter"/>
</dbReference>
<dbReference type="PANTHER" id="PTHR48051:SF42">
    <property type="entry name" value="LEUCINE-RICH REPEAT-CONTAINING PROTEIN 18-LIKE"/>
    <property type="match status" value="1"/>
</dbReference>
<evidence type="ECO:0000313" key="6">
    <source>
        <dbReference type="Proteomes" id="UP000827092"/>
    </source>
</evidence>
<keyword evidence="2" id="KW-0677">Repeat</keyword>
<feature type="transmembrane region" description="Helical" evidence="4">
    <location>
        <begin position="273"/>
        <end position="294"/>
    </location>
</feature>
<organism evidence="5 6">
    <name type="scientific">Oedothorax gibbosus</name>
    <dbReference type="NCBI Taxonomy" id="931172"/>
    <lineage>
        <taxon>Eukaryota</taxon>
        <taxon>Metazoa</taxon>
        <taxon>Ecdysozoa</taxon>
        <taxon>Arthropoda</taxon>
        <taxon>Chelicerata</taxon>
        <taxon>Arachnida</taxon>
        <taxon>Araneae</taxon>
        <taxon>Araneomorphae</taxon>
        <taxon>Entelegynae</taxon>
        <taxon>Araneoidea</taxon>
        <taxon>Linyphiidae</taxon>
        <taxon>Erigoninae</taxon>
        <taxon>Oedothorax</taxon>
    </lineage>
</organism>
<keyword evidence="4" id="KW-1133">Transmembrane helix</keyword>
<keyword evidence="1" id="KW-0433">Leucine-rich repeat</keyword>
<dbReference type="InterPro" id="IPR001611">
    <property type="entry name" value="Leu-rich_rpt"/>
</dbReference>
<dbReference type="SUPFAM" id="SSF52058">
    <property type="entry name" value="L domain-like"/>
    <property type="match status" value="1"/>
</dbReference>
<keyword evidence="4" id="KW-0812">Transmembrane</keyword>
<sequence length="297" mass="34065">MSQRKGFSFECPASRICQFIEPYVIQTNHTLKYSKPHRDKIEGNELDLSLNQLTEVPVKELAAATKATCLDLSCNRIELLPNDFASLTHLVKIDLSKNKLTELPANFGNLLNLQHLDLYGNNIVNLPISFCRLKNLRWLDLKNNPLEPKLKNVAGDCLDEKECQSCAKKVVVYMQSIESDMERAKQKKLKAAREKEALEKAKLDKELEEQRRLKKLEKEKRKAESKAKKEAMLHETESQDEDNSKLGKNSMKGNTNMEQTNKLGAKGFSCLNIFFYIVFFVCLLLFFGILYLPIETM</sequence>
<dbReference type="EMBL" id="JAFNEN010000038">
    <property type="protein sequence ID" value="KAG8198628.1"/>
    <property type="molecule type" value="Genomic_DNA"/>
</dbReference>
<feature type="compositionally biased region" description="Basic and acidic residues" evidence="3">
    <location>
        <begin position="217"/>
        <end position="245"/>
    </location>
</feature>